<evidence type="ECO:0000313" key="1">
    <source>
        <dbReference type="EMBL" id="TLU90457.1"/>
    </source>
</evidence>
<dbReference type="EMBL" id="VCEI01000028">
    <property type="protein sequence ID" value="TLU90457.1"/>
    <property type="molecule type" value="Genomic_DNA"/>
</dbReference>
<dbReference type="Proteomes" id="UP000309788">
    <property type="component" value="Unassembled WGS sequence"/>
</dbReference>
<gene>
    <name evidence="1" type="ORF">FEM55_18005</name>
</gene>
<evidence type="ECO:0000313" key="2">
    <source>
        <dbReference type="Proteomes" id="UP000309788"/>
    </source>
</evidence>
<name>A0A5R9K8L8_9BACT</name>
<accession>A0A5R9K8L8</accession>
<reference evidence="1 2" key="1">
    <citation type="submission" date="2019-05" db="EMBL/GenBank/DDBJ databases">
        <authorList>
            <person name="Qu J.-H."/>
        </authorList>
    </citation>
    <scope>NUCLEOTIDE SEQUENCE [LARGE SCALE GENOMIC DNA]</scope>
    <source>
        <strain evidence="1 2">Z12</strain>
    </source>
</reference>
<sequence>MMILVLGIFTSGCENREAEEKTIHTYFDLKGLIENKIVYLNERKPKVTKTIILNGKKEVSSTTKIDWKKELELFVQADINKPAFKNSYSTIKKSAAELEYVIKNGEDLNVRSLRIKMDTLQKQPYSIQALIKSENKIYKSEKYIELTFSNKNNEWQPVSYSVKGYQKLLMMDPKSFDIAAKIGL</sequence>
<protein>
    <submittedName>
        <fullName evidence="1">Uncharacterized protein</fullName>
    </submittedName>
</protein>
<dbReference type="AlphaFoldDB" id="A0A5R9K8L8"/>
<organism evidence="1 2">
    <name type="scientific">Dyadobacter sediminis</name>
    <dbReference type="NCBI Taxonomy" id="1493691"/>
    <lineage>
        <taxon>Bacteria</taxon>
        <taxon>Pseudomonadati</taxon>
        <taxon>Bacteroidota</taxon>
        <taxon>Cytophagia</taxon>
        <taxon>Cytophagales</taxon>
        <taxon>Spirosomataceae</taxon>
        <taxon>Dyadobacter</taxon>
    </lineage>
</organism>
<keyword evidence="2" id="KW-1185">Reference proteome</keyword>
<comment type="caution">
    <text evidence="1">The sequence shown here is derived from an EMBL/GenBank/DDBJ whole genome shotgun (WGS) entry which is preliminary data.</text>
</comment>
<proteinExistence type="predicted"/>